<comment type="caution">
    <text evidence="2">The sequence shown here is derived from an EMBL/GenBank/DDBJ whole genome shotgun (WGS) entry which is preliminary data.</text>
</comment>
<dbReference type="EMBL" id="NCSJ02000494">
    <property type="protein sequence ID" value="RFU24164.1"/>
    <property type="molecule type" value="Genomic_DNA"/>
</dbReference>
<name>A0A3E2GSM4_SCYLI</name>
<protein>
    <submittedName>
        <fullName evidence="2">Uncharacterized protein</fullName>
    </submittedName>
</protein>
<reference evidence="2 3" key="1">
    <citation type="submission" date="2018-05" db="EMBL/GenBank/DDBJ databases">
        <title>Draft genome sequence of Scytalidium lignicola DSM 105466, a ubiquitous saprotrophic fungus.</title>
        <authorList>
            <person name="Buettner E."/>
            <person name="Gebauer A.M."/>
            <person name="Hofrichter M."/>
            <person name="Liers C."/>
            <person name="Kellner H."/>
        </authorList>
    </citation>
    <scope>NUCLEOTIDE SEQUENCE [LARGE SCALE GENOMIC DNA]</scope>
    <source>
        <strain evidence="2 3">DSM 105466</strain>
    </source>
</reference>
<keyword evidence="3" id="KW-1185">Reference proteome</keyword>
<feature type="non-terminal residue" evidence="2">
    <location>
        <position position="595"/>
    </location>
</feature>
<evidence type="ECO:0000313" key="2">
    <source>
        <dbReference type="EMBL" id="RFU24164.1"/>
    </source>
</evidence>
<feature type="region of interest" description="Disordered" evidence="1">
    <location>
        <begin position="560"/>
        <end position="581"/>
    </location>
</feature>
<dbReference type="Proteomes" id="UP000258309">
    <property type="component" value="Unassembled WGS sequence"/>
</dbReference>
<dbReference type="OrthoDB" id="10464186at2759"/>
<evidence type="ECO:0000256" key="1">
    <source>
        <dbReference type="SAM" id="MobiDB-lite"/>
    </source>
</evidence>
<feature type="compositionally biased region" description="Basic and acidic residues" evidence="1">
    <location>
        <begin position="562"/>
        <end position="573"/>
    </location>
</feature>
<accession>A0A3E2GSM4</accession>
<gene>
    <name evidence="2" type="ORF">B7463_g12174</name>
</gene>
<feature type="region of interest" description="Disordered" evidence="1">
    <location>
        <begin position="117"/>
        <end position="148"/>
    </location>
</feature>
<feature type="non-terminal residue" evidence="2">
    <location>
        <position position="1"/>
    </location>
</feature>
<feature type="region of interest" description="Disordered" evidence="1">
    <location>
        <begin position="50"/>
        <end position="94"/>
    </location>
</feature>
<sequence length="595" mass="67216">MEPLQDPNKVKGIWVNLETLKENWAPGKESLNAYIERTAGKIEMNFDSESGLSTSWKVLPPPPRADDNGSAACSSSDPDSLGTGKPFTFTSKSKDDEEIQDVKDFLTETIARQYFTGKGKATTPNSNGQDKASPVYNGGKDMHKSDDEKHFTKDGGLVTPPEVGDFITNHLGDLTSGSDLSVIGSKTSSKIFIENENDLVEAMKKAADSFDISTGNRMVEIEIQEIDLKENPSNMGKTAHTATESAMDNNHETADEFKHGACHDSKMKIQYSNKPRALTPGLPNRTGECCHCGAPLQTISQTALDLQVLEKAINRIEKREAGELVPVTKDLKQALPRSVRRKTQHNRTLTINDSLGLDKEKQEFPDQLIQVYGEALMKREIYVTREYALGSLYKSNGKIVPAIEELENHILTRELAIDRTGRFSRAVEYNLIDSWRSDPHGNFAKDEILNYLEDEDREMIIFEENPVQSYFYYLITQYFGCKRQKYWIDIFSVEAQYRSERQKVFNCLMKNVELGQMTREKLGQMMDQFDGLTPPRAEAPIEPHRAATEKRRLARKKFFTKTLDERPKKETDPKAPPSRAVIQKAVQKLLSEELN</sequence>
<evidence type="ECO:0000313" key="3">
    <source>
        <dbReference type="Proteomes" id="UP000258309"/>
    </source>
</evidence>
<dbReference type="AlphaFoldDB" id="A0A3E2GSM4"/>
<proteinExistence type="predicted"/>
<organism evidence="2 3">
    <name type="scientific">Scytalidium lignicola</name>
    <name type="common">Hyphomycete</name>
    <dbReference type="NCBI Taxonomy" id="5539"/>
    <lineage>
        <taxon>Eukaryota</taxon>
        <taxon>Fungi</taxon>
        <taxon>Dikarya</taxon>
        <taxon>Ascomycota</taxon>
        <taxon>Pezizomycotina</taxon>
        <taxon>Leotiomycetes</taxon>
        <taxon>Leotiomycetes incertae sedis</taxon>
        <taxon>Scytalidium</taxon>
    </lineage>
</organism>